<evidence type="ECO:0000256" key="4">
    <source>
        <dbReference type="ARBA" id="ARBA00023027"/>
    </source>
</evidence>
<feature type="binding site" evidence="5">
    <location>
        <position position="264"/>
    </location>
    <ligand>
        <name>Zn(2+)</name>
        <dbReference type="ChEBI" id="CHEBI:29105"/>
    </ligand>
</feature>
<evidence type="ECO:0000256" key="6">
    <source>
        <dbReference type="SAM" id="MobiDB-lite"/>
    </source>
</evidence>
<keyword evidence="2" id="KW-0678">Repressor</keyword>
<comment type="similarity">
    <text evidence="1">Belongs to the sirtuin family. Class I subfamily.</text>
</comment>
<evidence type="ECO:0000256" key="3">
    <source>
        <dbReference type="ARBA" id="ARBA00022679"/>
    </source>
</evidence>
<protein>
    <submittedName>
        <fullName evidence="8">NAD-dependent histone deacetylase HST4</fullName>
    </submittedName>
</protein>
<evidence type="ECO:0000256" key="1">
    <source>
        <dbReference type="ARBA" id="ARBA00006924"/>
    </source>
</evidence>
<dbReference type="PANTHER" id="PTHR11085">
    <property type="entry name" value="NAD-DEPENDENT PROTEIN DEACYLASE SIRTUIN-5, MITOCHONDRIAL-RELATED"/>
    <property type="match status" value="1"/>
</dbReference>
<dbReference type="SUPFAM" id="SSF52467">
    <property type="entry name" value="DHS-like NAD/FAD-binding domain"/>
    <property type="match status" value="1"/>
</dbReference>
<organism evidence="8 9">
    <name type="scientific">Kluyveromyces marxianus</name>
    <name type="common">Yeast</name>
    <name type="synonym">Candida kefyr</name>
    <dbReference type="NCBI Taxonomy" id="4911"/>
    <lineage>
        <taxon>Eukaryota</taxon>
        <taxon>Fungi</taxon>
        <taxon>Dikarya</taxon>
        <taxon>Ascomycota</taxon>
        <taxon>Saccharomycotina</taxon>
        <taxon>Saccharomycetes</taxon>
        <taxon>Saccharomycetales</taxon>
        <taxon>Saccharomycetaceae</taxon>
        <taxon>Kluyveromyces</taxon>
    </lineage>
</organism>
<dbReference type="InterPro" id="IPR029035">
    <property type="entry name" value="DHS-like_NAD/FAD-binding_dom"/>
</dbReference>
<dbReference type="Proteomes" id="UP000422736">
    <property type="component" value="Chromosome 5"/>
</dbReference>
<sequence>MESPIRKDYNPLLTPPPSSVKNHDVSTDVLKEPSVKPKRLINELQKVKKVSCCAKTKTRCRRSKVKYRPELDSLFPLDAYLEGSAKNMYKDAEYLISVLTNSKKIIVVQGAGVSVAAGIPDFRSSDGLFTTLKSTSPQLKSGKDLFDFNNVYSSNSMSISFNNLMSQLYHLSSNCKPTSYHKFINNLVENKQVKRIYTQNIDGLETKFPSTAMTSKNENDSIIVQLHGSIKHMSCLKCKKVYDMDPSMFKISEEAETGEIVPQCPECKEFESVRSICGKRLQGIGKLKPNVILYNEYHPEGDIISDIMNKDLKSNPDTLLIVGTSLQIPGVRQMVKQFAAKVRSKKGSVIWINCEKPSPNIKKLIKGCDLIVLGDCQNIPLLIEKGLH</sequence>
<dbReference type="InterPro" id="IPR026591">
    <property type="entry name" value="Sirtuin_cat_small_dom_sf"/>
</dbReference>
<evidence type="ECO:0000256" key="5">
    <source>
        <dbReference type="PROSITE-ProRule" id="PRU00236"/>
    </source>
</evidence>
<keyword evidence="9" id="KW-1185">Reference proteome</keyword>
<feature type="domain" description="Deacetylase sirtuin-type" evidence="7">
    <location>
        <begin position="85"/>
        <end position="388"/>
    </location>
</feature>
<dbReference type="PROSITE" id="PS50305">
    <property type="entry name" value="SIRTUIN"/>
    <property type="match status" value="1"/>
</dbReference>
<accession>A0ABX6EZA8</accession>
<evidence type="ECO:0000313" key="8">
    <source>
        <dbReference type="EMBL" id="QGN16930.1"/>
    </source>
</evidence>
<dbReference type="EMBL" id="CP015058">
    <property type="protein sequence ID" value="QGN16930.1"/>
    <property type="molecule type" value="Genomic_DNA"/>
</dbReference>
<dbReference type="PANTHER" id="PTHR11085:SF15">
    <property type="entry name" value="NAD-DEPENDENT HISTONE DEACETYLASE HST4"/>
    <property type="match status" value="1"/>
</dbReference>
<gene>
    <name evidence="8" type="primary">HST4</name>
    <name evidence="8" type="ORF">FIM1_3657</name>
</gene>
<dbReference type="InterPro" id="IPR050134">
    <property type="entry name" value="NAD-dep_sirtuin_deacylases"/>
</dbReference>
<keyword evidence="3" id="KW-0808">Transferase</keyword>
<keyword evidence="4" id="KW-0520">NAD</keyword>
<evidence type="ECO:0000259" key="7">
    <source>
        <dbReference type="PROSITE" id="PS50305"/>
    </source>
</evidence>
<dbReference type="Pfam" id="PF02146">
    <property type="entry name" value="SIR2"/>
    <property type="match status" value="1"/>
</dbReference>
<keyword evidence="5" id="KW-0862">Zinc</keyword>
<feature type="region of interest" description="Disordered" evidence="6">
    <location>
        <begin position="1"/>
        <end position="26"/>
    </location>
</feature>
<feature type="binding site" evidence="5">
    <location>
        <position position="277"/>
    </location>
    <ligand>
        <name>Zn(2+)</name>
        <dbReference type="ChEBI" id="CHEBI:29105"/>
    </ligand>
</feature>
<evidence type="ECO:0000313" key="9">
    <source>
        <dbReference type="Proteomes" id="UP000422736"/>
    </source>
</evidence>
<feature type="binding site" evidence="5">
    <location>
        <position position="238"/>
    </location>
    <ligand>
        <name>Zn(2+)</name>
        <dbReference type="ChEBI" id="CHEBI:29105"/>
    </ligand>
</feature>
<dbReference type="Gene3D" id="3.30.1600.10">
    <property type="entry name" value="SIR2/SIRT2 'Small Domain"/>
    <property type="match status" value="1"/>
</dbReference>
<feature type="binding site" evidence="5">
    <location>
        <position position="235"/>
    </location>
    <ligand>
        <name>Zn(2+)</name>
        <dbReference type="ChEBI" id="CHEBI:29105"/>
    </ligand>
</feature>
<evidence type="ECO:0000256" key="2">
    <source>
        <dbReference type="ARBA" id="ARBA00022491"/>
    </source>
</evidence>
<proteinExistence type="inferred from homology"/>
<name>A0ABX6EZA8_KLUMA</name>
<dbReference type="Gene3D" id="3.40.50.1220">
    <property type="entry name" value="TPP-binding domain"/>
    <property type="match status" value="1"/>
</dbReference>
<feature type="active site" description="Proton acceptor" evidence="5">
    <location>
        <position position="227"/>
    </location>
</feature>
<dbReference type="InterPro" id="IPR003000">
    <property type="entry name" value="Sirtuin"/>
</dbReference>
<keyword evidence="5" id="KW-0479">Metal-binding</keyword>
<reference evidence="8 9" key="1">
    <citation type="submission" date="2016-03" db="EMBL/GenBank/DDBJ databases">
        <title>How can Kluyveromyces marxianus grow so fast - potential evolutionary course in Saccharomyces Complex revealed by comparative genomics.</title>
        <authorList>
            <person name="Mo W."/>
            <person name="Lu W."/>
            <person name="Yang X."/>
            <person name="Qi J."/>
            <person name="Lv H."/>
        </authorList>
    </citation>
    <scope>NUCLEOTIDE SEQUENCE [LARGE SCALE GENOMIC DNA]</scope>
    <source>
        <strain evidence="8 9">FIM1</strain>
    </source>
</reference>
<dbReference type="InterPro" id="IPR026590">
    <property type="entry name" value="Ssirtuin_cat_dom"/>
</dbReference>